<dbReference type="PANTHER" id="PTHR44196:SF1">
    <property type="entry name" value="DEHYDROGENASE_REDUCTASE SDR FAMILY MEMBER 7B"/>
    <property type="match status" value="1"/>
</dbReference>
<evidence type="ECO:0000313" key="4">
    <source>
        <dbReference type="EMBL" id="MBL1075383.1"/>
    </source>
</evidence>
<dbReference type="PRINTS" id="PR00080">
    <property type="entry name" value="SDRFAMILY"/>
</dbReference>
<keyword evidence="2" id="KW-0560">Oxidoreductase</keyword>
<dbReference type="InterPro" id="IPR002347">
    <property type="entry name" value="SDR_fam"/>
</dbReference>
<dbReference type="SUPFAM" id="SSF51735">
    <property type="entry name" value="NAD(P)-binding Rossmann-fold domains"/>
    <property type="match status" value="1"/>
</dbReference>
<evidence type="ECO:0000256" key="3">
    <source>
        <dbReference type="RuleBase" id="RU000363"/>
    </source>
</evidence>
<reference evidence="4 5" key="1">
    <citation type="submission" date="2021-01" db="EMBL/GenBank/DDBJ databases">
        <title>WGS of actinomycetes isolated from Thailand.</title>
        <authorList>
            <person name="Thawai C."/>
        </authorList>
    </citation>
    <scope>NUCLEOTIDE SEQUENCE [LARGE SCALE GENOMIC DNA]</scope>
    <source>
        <strain evidence="4 5">LPG 2</strain>
    </source>
</reference>
<comment type="caution">
    <text evidence="4">The sequence shown here is derived from an EMBL/GenBank/DDBJ whole genome shotgun (WGS) entry which is preliminary data.</text>
</comment>
<dbReference type="CDD" id="cd05233">
    <property type="entry name" value="SDR_c"/>
    <property type="match status" value="1"/>
</dbReference>
<comment type="similarity">
    <text evidence="1 3">Belongs to the short-chain dehydrogenases/reductases (SDR) family.</text>
</comment>
<proteinExistence type="inferred from homology"/>
<dbReference type="EMBL" id="JAERRJ010000005">
    <property type="protein sequence ID" value="MBL1075383.1"/>
    <property type="molecule type" value="Genomic_DNA"/>
</dbReference>
<dbReference type="InterPro" id="IPR020904">
    <property type="entry name" value="Sc_DH/Rdtase_CS"/>
</dbReference>
<gene>
    <name evidence="4" type="ORF">JK358_13360</name>
</gene>
<protein>
    <submittedName>
        <fullName evidence="4">SDR family NAD(P)-dependent oxidoreductase</fullName>
    </submittedName>
</protein>
<sequence>MSKKPFYPGLAVVTGAGSGIGRGTAKALAALGAEVIVADIDLDSAKDAAAEINSRRGTAFAYRLDVADTPALEAFAAQVKATHGVPDVVVNNAGILVGGPLIDVPLRDFQRITDINLMAMIHGCRVFGAQMVERGRGGHLVNVASMAAFAAAPYTGPYSIGKYAVKHFSDCLRAEFAQHRIGVTAICPGLIATNLSNSMKADGILDAEQSELTRKLMLKGQALFGMHPDKAGQLIVRAVRENRAVEPIRPEARIAYPLTRFAPGLVRFVMTQAGKRDITRLRDTVAGPQAIARVERLVDRIPFRSGNGTDSADGTLNTKVGGAV</sequence>
<evidence type="ECO:0000313" key="5">
    <source>
        <dbReference type="Proteomes" id="UP000602198"/>
    </source>
</evidence>
<dbReference type="Gene3D" id="3.40.50.720">
    <property type="entry name" value="NAD(P)-binding Rossmann-like Domain"/>
    <property type="match status" value="1"/>
</dbReference>
<organism evidence="4 5">
    <name type="scientific">Nocardia acididurans</name>
    <dbReference type="NCBI Taxonomy" id="2802282"/>
    <lineage>
        <taxon>Bacteria</taxon>
        <taxon>Bacillati</taxon>
        <taxon>Actinomycetota</taxon>
        <taxon>Actinomycetes</taxon>
        <taxon>Mycobacteriales</taxon>
        <taxon>Nocardiaceae</taxon>
        <taxon>Nocardia</taxon>
    </lineage>
</organism>
<dbReference type="PRINTS" id="PR00081">
    <property type="entry name" value="GDHRDH"/>
</dbReference>
<evidence type="ECO:0000256" key="2">
    <source>
        <dbReference type="ARBA" id="ARBA00023002"/>
    </source>
</evidence>
<dbReference type="PROSITE" id="PS00061">
    <property type="entry name" value="ADH_SHORT"/>
    <property type="match status" value="1"/>
</dbReference>
<evidence type="ECO:0000256" key="1">
    <source>
        <dbReference type="ARBA" id="ARBA00006484"/>
    </source>
</evidence>
<dbReference type="RefSeq" id="WP_201947395.1">
    <property type="nucleotide sequence ID" value="NZ_JAERRJ010000005.1"/>
</dbReference>
<keyword evidence="5" id="KW-1185">Reference proteome</keyword>
<accession>A0ABS1M8A4</accession>
<dbReference type="Pfam" id="PF00106">
    <property type="entry name" value="adh_short"/>
    <property type="match status" value="1"/>
</dbReference>
<dbReference type="Proteomes" id="UP000602198">
    <property type="component" value="Unassembled WGS sequence"/>
</dbReference>
<name>A0ABS1M8A4_9NOCA</name>
<dbReference type="PANTHER" id="PTHR44196">
    <property type="entry name" value="DEHYDROGENASE/REDUCTASE SDR FAMILY MEMBER 7B"/>
    <property type="match status" value="1"/>
</dbReference>
<dbReference type="InterPro" id="IPR036291">
    <property type="entry name" value="NAD(P)-bd_dom_sf"/>
</dbReference>